<dbReference type="SUPFAM" id="SSF46785">
    <property type="entry name" value="Winged helix' DNA-binding domain"/>
    <property type="match status" value="1"/>
</dbReference>
<dbReference type="GO" id="GO:0005829">
    <property type="term" value="C:cytosol"/>
    <property type="evidence" value="ECO:0007669"/>
    <property type="project" value="TreeGrafter"/>
</dbReference>
<evidence type="ECO:0000313" key="2">
    <source>
        <dbReference type="EMBL" id="SJZ80652.1"/>
    </source>
</evidence>
<dbReference type="InterPro" id="IPR014710">
    <property type="entry name" value="RmlC-like_jellyroll"/>
</dbReference>
<dbReference type="PANTHER" id="PTHR24567:SF58">
    <property type="entry name" value="CYCLIC AMP-BINDING REGULATORY PROTEIN"/>
    <property type="match status" value="1"/>
</dbReference>
<dbReference type="SUPFAM" id="SSF51206">
    <property type="entry name" value="cAMP-binding domain-like"/>
    <property type="match status" value="1"/>
</dbReference>
<keyword evidence="3" id="KW-1185">Reference proteome</keyword>
<keyword evidence="2" id="KW-0808">Transferase</keyword>
<feature type="domain" description="Cyclic nucleotide-binding" evidence="1">
    <location>
        <begin position="15"/>
        <end position="138"/>
    </location>
</feature>
<dbReference type="AlphaFoldDB" id="A0A1T4NN73"/>
<organism evidence="2 3">
    <name type="scientific">Cetobacterium ceti</name>
    <dbReference type="NCBI Taxonomy" id="180163"/>
    <lineage>
        <taxon>Bacteria</taxon>
        <taxon>Fusobacteriati</taxon>
        <taxon>Fusobacteriota</taxon>
        <taxon>Fusobacteriia</taxon>
        <taxon>Fusobacteriales</taxon>
        <taxon>Fusobacteriaceae</taxon>
        <taxon>Cetobacterium</taxon>
    </lineage>
</organism>
<dbReference type="Pfam" id="PF00027">
    <property type="entry name" value="cNMP_binding"/>
    <property type="match status" value="1"/>
</dbReference>
<dbReference type="EMBL" id="FUWX01000011">
    <property type="protein sequence ID" value="SJZ80652.1"/>
    <property type="molecule type" value="Genomic_DNA"/>
</dbReference>
<accession>A0A1T4NN73</accession>
<dbReference type="InterPro" id="IPR000595">
    <property type="entry name" value="cNMP-bd_dom"/>
</dbReference>
<dbReference type="PROSITE" id="PS50042">
    <property type="entry name" value="CNMP_BINDING_3"/>
    <property type="match status" value="1"/>
</dbReference>
<dbReference type="InterPro" id="IPR018490">
    <property type="entry name" value="cNMP-bd_dom_sf"/>
</dbReference>
<gene>
    <name evidence="2" type="ORF">SAMN02745174_01598</name>
</gene>
<dbReference type="Proteomes" id="UP000191153">
    <property type="component" value="Unassembled WGS sequence"/>
</dbReference>
<dbReference type="GO" id="GO:0016301">
    <property type="term" value="F:kinase activity"/>
    <property type="evidence" value="ECO:0007669"/>
    <property type="project" value="UniProtKB-KW"/>
</dbReference>
<protein>
    <submittedName>
        <fullName evidence="2">cAMP-binding domain of CRP or a regulatory subunit of cAMP-dependent protein kinases</fullName>
    </submittedName>
</protein>
<dbReference type="InterPro" id="IPR036390">
    <property type="entry name" value="WH_DNA-bd_sf"/>
</dbReference>
<dbReference type="InterPro" id="IPR050397">
    <property type="entry name" value="Env_Response_Regulators"/>
</dbReference>
<dbReference type="Gene3D" id="2.60.120.10">
    <property type="entry name" value="Jelly Rolls"/>
    <property type="match status" value="1"/>
</dbReference>
<dbReference type="STRING" id="180163.SAMN02745174_01598"/>
<reference evidence="2 3" key="1">
    <citation type="submission" date="2017-02" db="EMBL/GenBank/DDBJ databases">
        <authorList>
            <person name="Peterson S.W."/>
        </authorList>
    </citation>
    <scope>NUCLEOTIDE SEQUENCE [LARGE SCALE GENOMIC DNA]</scope>
    <source>
        <strain evidence="2 3">ATCC 700028</strain>
    </source>
</reference>
<keyword evidence="2" id="KW-0418">Kinase</keyword>
<name>A0A1T4NN73_9FUSO</name>
<evidence type="ECO:0000259" key="1">
    <source>
        <dbReference type="PROSITE" id="PS50042"/>
    </source>
</evidence>
<evidence type="ECO:0000313" key="3">
    <source>
        <dbReference type="Proteomes" id="UP000191153"/>
    </source>
</evidence>
<dbReference type="GO" id="GO:0003700">
    <property type="term" value="F:DNA-binding transcription factor activity"/>
    <property type="evidence" value="ECO:0007669"/>
    <property type="project" value="TreeGrafter"/>
</dbReference>
<dbReference type="PANTHER" id="PTHR24567">
    <property type="entry name" value="CRP FAMILY TRANSCRIPTIONAL REGULATORY PROTEIN"/>
    <property type="match status" value="1"/>
</dbReference>
<dbReference type="CDD" id="cd00038">
    <property type="entry name" value="CAP_ED"/>
    <property type="match status" value="1"/>
</dbReference>
<sequence length="223" mass="26187">MIMKSIVELLKNTFLFNGVDEKEIKSILKRYQYSIAHHNPNDIIRFRGDHINEIYVILEGFLVTEMLNNSGEIAKLERLETGEVLATAFIFGNHRQMPMDVLAKEEVTLFILDKENLVELLTENKIIMNNFIADISNRTQYFTKQIWDNFNNKTIAEKLNYYIKLQKNNTNVITLSNSVKELAEKFQVTRPSLSRIISKYIKNNILEKIGRNKYKILSQNYFQ</sequence>
<proteinExistence type="predicted"/>